<reference evidence="2 3" key="1">
    <citation type="submission" date="2020-02" db="EMBL/GenBank/DDBJ databases">
        <authorList>
            <person name="Zheng R.K."/>
            <person name="Sun C.M."/>
        </authorList>
    </citation>
    <scope>NUCLEOTIDE SEQUENCE [LARGE SCALE GENOMIC DNA]</scope>
    <source>
        <strain evidence="3">zrk23</strain>
    </source>
</reference>
<dbReference type="SUPFAM" id="SSF63380">
    <property type="entry name" value="Riboflavin synthase domain-like"/>
    <property type="match status" value="1"/>
</dbReference>
<dbReference type="KEGG" id="spzr:G5C33_05945"/>
<evidence type="ECO:0000313" key="3">
    <source>
        <dbReference type="Proteomes" id="UP000501568"/>
    </source>
</evidence>
<dbReference type="InterPro" id="IPR017927">
    <property type="entry name" value="FAD-bd_FR_type"/>
</dbReference>
<name>A0A6G6Y479_9SPHN</name>
<dbReference type="Gene3D" id="2.40.30.10">
    <property type="entry name" value="Translation factors"/>
    <property type="match status" value="1"/>
</dbReference>
<dbReference type="RefSeq" id="WP_165326377.1">
    <property type="nucleotide sequence ID" value="NZ_CP049109.1"/>
</dbReference>
<feature type="domain" description="FAD-binding FR-type" evidence="1">
    <location>
        <begin position="8"/>
        <end position="108"/>
    </location>
</feature>
<dbReference type="PANTHER" id="PTHR30157">
    <property type="entry name" value="FERRIC REDUCTASE, NADPH-DEPENDENT"/>
    <property type="match status" value="1"/>
</dbReference>
<dbReference type="PANTHER" id="PTHR30157:SF0">
    <property type="entry name" value="NADPH-DEPENDENT FERRIC-CHELATE REDUCTASE"/>
    <property type="match status" value="1"/>
</dbReference>
<organism evidence="2 3">
    <name type="scientific">Stakelama tenebrarum</name>
    <dbReference type="NCBI Taxonomy" id="2711215"/>
    <lineage>
        <taxon>Bacteria</taxon>
        <taxon>Pseudomonadati</taxon>
        <taxon>Pseudomonadota</taxon>
        <taxon>Alphaproteobacteria</taxon>
        <taxon>Sphingomonadales</taxon>
        <taxon>Sphingomonadaceae</taxon>
        <taxon>Stakelama</taxon>
    </lineage>
</organism>
<dbReference type="Pfam" id="PF08021">
    <property type="entry name" value="FAD_binding_9"/>
    <property type="match status" value="1"/>
</dbReference>
<dbReference type="PROSITE" id="PS51384">
    <property type="entry name" value="FAD_FR"/>
    <property type="match status" value="1"/>
</dbReference>
<dbReference type="EMBL" id="CP049109">
    <property type="protein sequence ID" value="QIG79376.1"/>
    <property type="molecule type" value="Genomic_DNA"/>
</dbReference>
<protein>
    <submittedName>
        <fullName evidence="2">Siderophore-interacting protein</fullName>
    </submittedName>
</protein>
<dbReference type="Proteomes" id="UP000501568">
    <property type="component" value="Chromosome"/>
</dbReference>
<evidence type="ECO:0000313" key="2">
    <source>
        <dbReference type="EMBL" id="QIG79376.1"/>
    </source>
</evidence>
<evidence type="ECO:0000259" key="1">
    <source>
        <dbReference type="PROSITE" id="PS51384"/>
    </source>
</evidence>
<proteinExistence type="predicted"/>
<keyword evidence="3" id="KW-1185">Reference proteome</keyword>
<gene>
    <name evidence="2" type="ORF">G5C33_05945</name>
</gene>
<dbReference type="InterPro" id="IPR013113">
    <property type="entry name" value="SIP_FAD-bd"/>
</dbReference>
<dbReference type="InterPro" id="IPR039374">
    <property type="entry name" value="SIP_fam"/>
</dbReference>
<dbReference type="GO" id="GO:0016491">
    <property type="term" value="F:oxidoreductase activity"/>
    <property type="evidence" value="ECO:0007669"/>
    <property type="project" value="InterPro"/>
</dbReference>
<dbReference type="AlphaFoldDB" id="A0A6G6Y479"/>
<accession>A0A6G6Y479</accession>
<sequence length="203" mass="21954">MGKALIGLMMKRAIVTACEDPGGGFRLVTLEGAALRRVAWTAGQKAQIAMGSAFVARTYTPIEWNVEAGRTRILGYAHGDGPGSDWLLSLAPGDECDLFGPRASLNVSGVAGPLSVFGDETSMGLAYALIHQHAEWPVECQFEANDITACEQVVTRLGLSTATLVARRRDDAHLRDMAKAFGKLPIAPKPSVWCRHRLHIRCR</sequence>
<dbReference type="InterPro" id="IPR017938">
    <property type="entry name" value="Riboflavin_synthase-like_b-brl"/>
</dbReference>